<evidence type="ECO:0000313" key="3">
    <source>
        <dbReference type="Proteomes" id="UP001273768"/>
    </source>
</evidence>
<evidence type="ECO:0000313" key="2">
    <source>
        <dbReference type="EMBL" id="MDV4343844.1"/>
    </source>
</evidence>
<reference evidence="2 3" key="1">
    <citation type="submission" date="2020-05" db="EMBL/GenBank/DDBJ databases">
        <title>Isolation and characterization of methanoarchaea from a cold seep at offshore SW Taiwan.</title>
        <authorList>
            <person name="Chen Y.-W."/>
            <person name="Chen S.-C."/>
            <person name="Lai M.-C."/>
        </authorList>
    </citation>
    <scope>NUCLEOTIDE SEQUENCE [LARGE SCALE GENOMIC DNA]</scope>
    <source>
        <strain evidence="2 3">YWC-01</strain>
    </source>
</reference>
<comment type="caution">
    <text evidence="2">The sequence shown here is derived from an EMBL/GenBank/DDBJ whole genome shotgun (WGS) entry which is preliminary data.</text>
</comment>
<name>A0ABU3Z5J8_9EURY</name>
<dbReference type="RefSeq" id="WP_317297021.1">
    <property type="nucleotide sequence ID" value="NZ_JABFFQ010000011.1"/>
</dbReference>
<gene>
    <name evidence="2" type="ORF">HL657_11825</name>
</gene>
<proteinExistence type="predicted"/>
<keyword evidence="3" id="KW-1185">Reference proteome</keyword>
<feature type="compositionally biased region" description="Basic and acidic residues" evidence="1">
    <location>
        <begin position="8"/>
        <end position="29"/>
    </location>
</feature>
<protein>
    <submittedName>
        <fullName evidence="2">Uncharacterized protein</fullName>
    </submittedName>
</protein>
<sequence length="102" mass="10902">MRRSVGTELEHRGPGEEEVGEGRDERDLAAKVVAGDDLEDDEDEREVDDREPEEGFQGLPHPVGVEGEEGEEPCVPGADPGRSFADECVAGRPGEEEGSLSG</sequence>
<feature type="compositionally biased region" description="Acidic residues" evidence="1">
    <location>
        <begin position="36"/>
        <end position="54"/>
    </location>
</feature>
<evidence type="ECO:0000256" key="1">
    <source>
        <dbReference type="SAM" id="MobiDB-lite"/>
    </source>
</evidence>
<dbReference type="EMBL" id="JABFFQ010000011">
    <property type="protein sequence ID" value="MDV4343844.1"/>
    <property type="molecule type" value="Genomic_DNA"/>
</dbReference>
<dbReference type="Proteomes" id="UP001273768">
    <property type="component" value="Unassembled WGS sequence"/>
</dbReference>
<organism evidence="2 3">
    <name type="scientific">Methanoculleus nereidis</name>
    <dbReference type="NCBI Taxonomy" id="2735141"/>
    <lineage>
        <taxon>Archaea</taxon>
        <taxon>Methanobacteriati</taxon>
        <taxon>Methanobacteriota</taxon>
        <taxon>Stenosarchaea group</taxon>
        <taxon>Methanomicrobia</taxon>
        <taxon>Methanomicrobiales</taxon>
        <taxon>Methanomicrobiaceae</taxon>
        <taxon>Methanoculleus</taxon>
    </lineage>
</organism>
<accession>A0ABU3Z5J8</accession>
<feature type="region of interest" description="Disordered" evidence="1">
    <location>
        <begin position="1"/>
        <end position="102"/>
    </location>
</feature>